<dbReference type="PANTHER" id="PTHR42912:SF93">
    <property type="entry name" value="N6-ADENOSINE-METHYLTRANSFERASE TMT1A"/>
    <property type="match status" value="1"/>
</dbReference>
<reference evidence="2 3" key="1">
    <citation type="submission" date="2017-02" db="EMBL/GenBank/DDBJ databases">
        <title>Draft genome of Acidibacillus ferrooxidans Huett2.</title>
        <authorList>
            <person name="Schopf S."/>
        </authorList>
    </citation>
    <scope>NUCLEOTIDE SEQUENCE [LARGE SCALE GENOMIC DNA]</scope>
    <source>
        <strain evidence="2 3">Huett2</strain>
    </source>
</reference>
<dbReference type="Pfam" id="PF08241">
    <property type="entry name" value="Methyltransf_11"/>
    <property type="match status" value="1"/>
</dbReference>
<keyword evidence="3" id="KW-1185">Reference proteome</keyword>
<dbReference type="GO" id="GO:0008757">
    <property type="term" value="F:S-adenosylmethionine-dependent methyltransferase activity"/>
    <property type="evidence" value="ECO:0007669"/>
    <property type="project" value="InterPro"/>
</dbReference>
<dbReference type="InterPro" id="IPR050508">
    <property type="entry name" value="Methyltransf_Superfamily"/>
</dbReference>
<name>A0A1V4ERW7_9BACL</name>
<comment type="caution">
    <text evidence="2">The sequence shown here is derived from an EMBL/GenBank/DDBJ whole genome shotgun (WGS) entry which is preliminary data.</text>
</comment>
<dbReference type="AlphaFoldDB" id="A0A1V4ERW7"/>
<dbReference type="InterPro" id="IPR013216">
    <property type="entry name" value="Methyltransf_11"/>
</dbReference>
<feature type="domain" description="Methyltransferase type 11" evidence="1">
    <location>
        <begin position="75"/>
        <end position="170"/>
    </location>
</feature>
<evidence type="ECO:0000313" key="2">
    <source>
        <dbReference type="EMBL" id="OPG15590.1"/>
    </source>
</evidence>
<dbReference type="PANTHER" id="PTHR42912">
    <property type="entry name" value="METHYLTRANSFERASE"/>
    <property type="match status" value="1"/>
</dbReference>
<dbReference type="CDD" id="cd02440">
    <property type="entry name" value="AdoMet_MTases"/>
    <property type="match status" value="1"/>
</dbReference>
<dbReference type="InterPro" id="IPR029063">
    <property type="entry name" value="SAM-dependent_MTases_sf"/>
</dbReference>
<evidence type="ECO:0000313" key="3">
    <source>
        <dbReference type="Proteomes" id="UP000190229"/>
    </source>
</evidence>
<sequence>MEIFTPMAKMAWSFIRAGKWSRRAIHDILKRGFKMGHRFDPAHVDRLLSAERMKLLPPDETLQLLDVRETDDVADIGCGPGYFSLPLAAKTKGSVYCVDLSSVMLSYVQKRAAEANCQNVTTVESPAESIALPDHSVDRILCSFVLHEVDDLSQSLKEFIRILKPSGKMLLIEWEKKESEFGPPIHHRLSSASLGAALTELNVSHQLHHLNPVHYGFLVDSSVVA</sequence>
<gene>
    <name evidence="2" type="ORF">B2M26_11040</name>
</gene>
<proteinExistence type="predicted"/>
<dbReference type="SUPFAM" id="SSF53335">
    <property type="entry name" value="S-adenosyl-L-methionine-dependent methyltransferases"/>
    <property type="match status" value="1"/>
</dbReference>
<protein>
    <recommendedName>
        <fullName evidence="1">Methyltransferase type 11 domain-containing protein</fullName>
    </recommendedName>
</protein>
<dbReference type="EMBL" id="MWPS01000027">
    <property type="protein sequence ID" value="OPG15590.1"/>
    <property type="molecule type" value="Genomic_DNA"/>
</dbReference>
<dbReference type="Proteomes" id="UP000190229">
    <property type="component" value="Unassembled WGS sequence"/>
</dbReference>
<evidence type="ECO:0000259" key="1">
    <source>
        <dbReference type="Pfam" id="PF08241"/>
    </source>
</evidence>
<dbReference type="Gene3D" id="3.40.50.150">
    <property type="entry name" value="Vaccinia Virus protein VP39"/>
    <property type="match status" value="1"/>
</dbReference>
<accession>A0A1V4ERW7</accession>
<organism evidence="2 3">
    <name type="scientific">Ferroacidibacillus organovorans</name>
    <dbReference type="NCBI Taxonomy" id="1765683"/>
    <lineage>
        <taxon>Bacteria</taxon>
        <taxon>Bacillati</taxon>
        <taxon>Bacillota</taxon>
        <taxon>Bacilli</taxon>
        <taxon>Bacillales</taxon>
        <taxon>Alicyclobacillaceae</taxon>
        <taxon>Ferroacidibacillus</taxon>
    </lineage>
</organism>